<dbReference type="RefSeq" id="WP_091983019.1">
    <property type="nucleotide sequence ID" value="NZ_FOLO01000011.1"/>
</dbReference>
<feature type="transmembrane region" description="Helical" evidence="6">
    <location>
        <begin position="144"/>
        <end position="165"/>
    </location>
</feature>
<keyword evidence="8" id="KW-1185">Reference proteome</keyword>
<dbReference type="GO" id="GO:0005886">
    <property type="term" value="C:plasma membrane"/>
    <property type="evidence" value="ECO:0007669"/>
    <property type="project" value="UniProtKB-SubCell"/>
</dbReference>
<feature type="transmembrane region" description="Helical" evidence="6">
    <location>
        <begin position="78"/>
        <end position="100"/>
    </location>
</feature>
<organism evidence="7 8">
    <name type="scientific">Pseudoalteromonas denitrificans DSM 6059</name>
    <dbReference type="NCBI Taxonomy" id="1123010"/>
    <lineage>
        <taxon>Bacteria</taxon>
        <taxon>Pseudomonadati</taxon>
        <taxon>Pseudomonadota</taxon>
        <taxon>Gammaproteobacteria</taxon>
        <taxon>Alteromonadales</taxon>
        <taxon>Pseudoalteromonadaceae</taxon>
        <taxon>Pseudoalteromonas</taxon>
    </lineage>
</organism>
<keyword evidence="3 6" id="KW-0812">Transmembrane</keyword>
<evidence type="ECO:0000313" key="8">
    <source>
        <dbReference type="Proteomes" id="UP000198862"/>
    </source>
</evidence>
<feature type="transmembrane region" description="Helical" evidence="6">
    <location>
        <begin position="213"/>
        <end position="230"/>
    </location>
</feature>
<feature type="transmembrane region" description="Helical" evidence="6">
    <location>
        <begin position="321"/>
        <end position="340"/>
    </location>
</feature>
<evidence type="ECO:0000256" key="2">
    <source>
        <dbReference type="ARBA" id="ARBA00022475"/>
    </source>
</evidence>
<feature type="transmembrane region" description="Helical" evidence="6">
    <location>
        <begin position="250"/>
        <end position="276"/>
    </location>
</feature>
<comment type="subcellular location">
    <subcellularLocation>
        <location evidence="1">Cell membrane</location>
        <topology evidence="1">Multi-pass membrane protein</topology>
    </subcellularLocation>
</comment>
<sequence>MNLSKLASFALGPFMAAGLGLITVPLMAWLFSPEVVGQIAMFNTFLAGTALVLTLGLDQAYVREYHEVNNKPQLLRSLICLSLLVVIVFCVMVIIFNQFFAKLLFSIKENTLLISSGVALVIVANIIYRFLSLVLRMQEHGVKFSILQISSKVTLVIALLSLLFLKGKFGFITAFGFSCLSLLIASLVAMVLTRRECALALTSVFDIELIKPAVKFGFPLVISGFAYWGLISVDRWAIRYYSGLEQLGIYSVAFSFAAVMTVFQQVFSTVWAPIVYKWHKKGIDINQLSIVTDWVVVILTLVFFVVTLTSPLLTFFLPTEYADVVFLLPACMLFPVFYTLSETTVVGMNVARKTNYSIIITILPLLLNFLLCYLLIPKYAAGGAAVAVASAFCLYMTLRTEISKWVWKKFHTTKLYLISVLLLLNAFWPALTMTVMPWYVNFICLLFVLILYKHRLFNVKNDITNLKS</sequence>
<feature type="transmembrane region" description="Helical" evidence="6">
    <location>
        <begin position="288"/>
        <end position="309"/>
    </location>
</feature>
<evidence type="ECO:0000256" key="3">
    <source>
        <dbReference type="ARBA" id="ARBA00022692"/>
    </source>
</evidence>
<dbReference type="AlphaFoldDB" id="A0A1I1JUR5"/>
<feature type="transmembrane region" description="Helical" evidence="6">
    <location>
        <begin position="171"/>
        <end position="192"/>
    </location>
</feature>
<keyword evidence="2" id="KW-1003">Cell membrane</keyword>
<dbReference type="OrthoDB" id="103403at2"/>
<dbReference type="PANTHER" id="PTHR30250">
    <property type="entry name" value="PST FAMILY PREDICTED COLANIC ACID TRANSPORTER"/>
    <property type="match status" value="1"/>
</dbReference>
<gene>
    <name evidence="7" type="ORF">SAMN02745724_01844</name>
</gene>
<proteinExistence type="predicted"/>
<dbReference type="STRING" id="1123010.SAMN02745724_01844"/>
<feature type="transmembrane region" description="Helical" evidence="6">
    <location>
        <begin position="410"/>
        <end position="430"/>
    </location>
</feature>
<evidence type="ECO:0000256" key="1">
    <source>
        <dbReference type="ARBA" id="ARBA00004651"/>
    </source>
</evidence>
<keyword evidence="4 6" id="KW-1133">Transmembrane helix</keyword>
<dbReference type="InterPro" id="IPR050833">
    <property type="entry name" value="Poly_Biosynth_Transport"/>
</dbReference>
<feature type="transmembrane region" description="Helical" evidence="6">
    <location>
        <begin position="436"/>
        <end position="452"/>
    </location>
</feature>
<dbReference type="InterPro" id="IPR002797">
    <property type="entry name" value="Polysacc_synth"/>
</dbReference>
<reference evidence="7 8" key="1">
    <citation type="submission" date="2016-10" db="EMBL/GenBank/DDBJ databases">
        <authorList>
            <person name="de Groot N.N."/>
        </authorList>
    </citation>
    <scope>NUCLEOTIDE SEQUENCE [LARGE SCALE GENOMIC DNA]</scope>
    <source>
        <strain evidence="7 8">DSM 6059</strain>
    </source>
</reference>
<dbReference type="Pfam" id="PF01943">
    <property type="entry name" value="Polysacc_synt"/>
    <property type="match status" value="1"/>
</dbReference>
<evidence type="ECO:0000313" key="7">
    <source>
        <dbReference type="EMBL" id="SFC52105.1"/>
    </source>
</evidence>
<evidence type="ECO:0000256" key="4">
    <source>
        <dbReference type="ARBA" id="ARBA00022989"/>
    </source>
</evidence>
<accession>A0A1I1JUR5</accession>
<keyword evidence="5 6" id="KW-0472">Membrane</keyword>
<feature type="transmembrane region" description="Helical" evidence="6">
    <location>
        <begin position="112"/>
        <end position="132"/>
    </location>
</feature>
<dbReference type="Proteomes" id="UP000198862">
    <property type="component" value="Unassembled WGS sequence"/>
</dbReference>
<dbReference type="PANTHER" id="PTHR30250:SF11">
    <property type="entry name" value="O-ANTIGEN TRANSPORTER-RELATED"/>
    <property type="match status" value="1"/>
</dbReference>
<dbReference type="EMBL" id="FOLO01000011">
    <property type="protein sequence ID" value="SFC52105.1"/>
    <property type="molecule type" value="Genomic_DNA"/>
</dbReference>
<evidence type="ECO:0000256" key="6">
    <source>
        <dbReference type="SAM" id="Phobius"/>
    </source>
</evidence>
<feature type="transmembrane region" description="Helical" evidence="6">
    <location>
        <begin position="35"/>
        <end position="57"/>
    </location>
</feature>
<protein>
    <submittedName>
        <fullName evidence="7">Membrane protein involved in the export of O-antigen and teichoic acid</fullName>
    </submittedName>
</protein>
<feature type="transmembrane region" description="Helical" evidence="6">
    <location>
        <begin position="356"/>
        <end position="376"/>
    </location>
</feature>
<feature type="transmembrane region" description="Helical" evidence="6">
    <location>
        <begin position="7"/>
        <end position="29"/>
    </location>
</feature>
<evidence type="ECO:0000256" key="5">
    <source>
        <dbReference type="ARBA" id="ARBA00023136"/>
    </source>
</evidence>
<name>A0A1I1JUR5_9GAMM</name>
<feature type="transmembrane region" description="Helical" evidence="6">
    <location>
        <begin position="382"/>
        <end position="398"/>
    </location>
</feature>